<evidence type="ECO:0000256" key="6">
    <source>
        <dbReference type="ARBA" id="ARBA00023014"/>
    </source>
</evidence>
<keyword evidence="6" id="KW-0411">Iron-sulfur</keyword>
<dbReference type="GO" id="GO:0016491">
    <property type="term" value="F:oxidoreductase activity"/>
    <property type="evidence" value="ECO:0007669"/>
    <property type="project" value="UniProtKB-KW"/>
</dbReference>
<keyword evidence="3" id="KW-0479">Metal-binding</keyword>
<keyword evidence="4" id="KW-0560">Oxidoreductase</keyword>
<dbReference type="SUPFAM" id="SSF54292">
    <property type="entry name" value="2Fe-2S ferredoxin-like"/>
    <property type="match status" value="1"/>
</dbReference>
<dbReference type="InterPro" id="IPR017938">
    <property type="entry name" value="Riboflavin_synthase-like_b-brl"/>
</dbReference>
<evidence type="ECO:0000313" key="11">
    <source>
        <dbReference type="Proteomes" id="UP000263517"/>
    </source>
</evidence>
<dbReference type="AlphaFoldDB" id="A0A350P0D1"/>
<dbReference type="EMBL" id="DNAN01000115">
    <property type="protein sequence ID" value="HAW74748.1"/>
    <property type="molecule type" value="Genomic_DNA"/>
</dbReference>
<evidence type="ECO:0000256" key="1">
    <source>
        <dbReference type="ARBA" id="ARBA00022630"/>
    </source>
</evidence>
<dbReference type="Proteomes" id="UP000263517">
    <property type="component" value="Unassembled WGS sequence"/>
</dbReference>
<dbReference type="CDD" id="cd06185">
    <property type="entry name" value="PDR_like"/>
    <property type="match status" value="1"/>
</dbReference>
<evidence type="ECO:0000313" key="10">
    <source>
        <dbReference type="EMBL" id="HAW74748.1"/>
    </source>
</evidence>
<evidence type="ECO:0000256" key="4">
    <source>
        <dbReference type="ARBA" id="ARBA00023002"/>
    </source>
</evidence>
<protein>
    <submittedName>
        <fullName evidence="10">Oxidoreductase</fullName>
    </submittedName>
</protein>
<dbReference type="InterPro" id="IPR012675">
    <property type="entry name" value="Beta-grasp_dom_sf"/>
</dbReference>
<gene>
    <name evidence="10" type="ORF">DCW74_03320</name>
</gene>
<keyword evidence="5" id="KW-0408">Iron</keyword>
<evidence type="ECO:0000256" key="3">
    <source>
        <dbReference type="ARBA" id="ARBA00022723"/>
    </source>
</evidence>
<evidence type="ECO:0000259" key="8">
    <source>
        <dbReference type="PROSITE" id="PS51085"/>
    </source>
</evidence>
<dbReference type="SUPFAM" id="SSF52343">
    <property type="entry name" value="Ferredoxin reductase-like, C-terminal NADP-linked domain"/>
    <property type="match status" value="1"/>
</dbReference>
<feature type="domain" description="FAD-binding FR-type" evidence="9">
    <location>
        <begin position="19"/>
        <end position="121"/>
    </location>
</feature>
<dbReference type="GO" id="GO:0051537">
    <property type="term" value="F:2 iron, 2 sulfur cluster binding"/>
    <property type="evidence" value="ECO:0007669"/>
    <property type="project" value="UniProtKB-KW"/>
</dbReference>
<dbReference type="PANTHER" id="PTHR47354:SF1">
    <property type="entry name" value="CARNITINE MONOOXYGENASE REDUCTASE SUBUNIT"/>
    <property type="match status" value="1"/>
</dbReference>
<dbReference type="InterPro" id="IPR036010">
    <property type="entry name" value="2Fe-2S_ferredoxin-like_sf"/>
</dbReference>
<evidence type="ECO:0000259" key="9">
    <source>
        <dbReference type="PROSITE" id="PS51384"/>
    </source>
</evidence>
<dbReference type="Gene3D" id="2.40.30.10">
    <property type="entry name" value="Translation factors"/>
    <property type="match status" value="1"/>
</dbReference>
<dbReference type="STRING" id="589873.EP12_19110"/>
<dbReference type="Gene3D" id="3.10.20.30">
    <property type="match status" value="1"/>
</dbReference>
<dbReference type="PANTHER" id="PTHR47354">
    <property type="entry name" value="NADH OXIDOREDUCTASE HCR"/>
    <property type="match status" value="1"/>
</dbReference>
<dbReference type="CDD" id="cd00207">
    <property type="entry name" value="fer2"/>
    <property type="match status" value="1"/>
</dbReference>
<proteinExistence type="predicted"/>
<dbReference type="InterPro" id="IPR001041">
    <property type="entry name" value="2Fe-2S_ferredoxin-type"/>
</dbReference>
<keyword evidence="1" id="KW-0285">Flavoprotein</keyword>
<sequence length="335" mass="36555">MGKNETQGSVIQVGAIMEKITFTLSVHSIRYEGASTRLIELRPPAGTYLPPVEAGAHIDVHISPTITRQYSLCNTPGETHRYIIGVALDPCSRGGSRALHEVIKEGDTLNIGGPRNHFELLQSEDHSVLIGGGIGITPLLSMALQLEAQQRTWSLHYAAKSADLAPLFHTISTLAKQARYGQVNVYFSQPVSQRMQVSKIMADAPKGSHFYCCGPLKLLDDFDACSEDYPSNHCHSERFSGDLDVAKGGYTIVLARTGKEIYIKEEQTILDALKAEKMNVTYACAEGVCGSCEVKVLEGTPDHRDDVLSESEKARNDTMMVCCSGAISKRLVLDL</sequence>
<name>A0A350P0D1_9ALTE</name>
<comment type="caution">
    <text evidence="10">The sequence shown here is derived from an EMBL/GenBank/DDBJ whole genome shotgun (WGS) entry which is preliminary data.</text>
</comment>
<dbReference type="PROSITE" id="PS51384">
    <property type="entry name" value="FAD_FR"/>
    <property type="match status" value="1"/>
</dbReference>
<evidence type="ECO:0000256" key="7">
    <source>
        <dbReference type="ARBA" id="ARBA00023075"/>
    </source>
</evidence>
<dbReference type="PROSITE" id="PS51085">
    <property type="entry name" value="2FE2S_FER_2"/>
    <property type="match status" value="1"/>
</dbReference>
<dbReference type="SUPFAM" id="SSF63380">
    <property type="entry name" value="Riboflavin synthase domain-like"/>
    <property type="match status" value="1"/>
</dbReference>
<organism evidence="10 11">
    <name type="scientific">Alteromonas australica</name>
    <dbReference type="NCBI Taxonomy" id="589873"/>
    <lineage>
        <taxon>Bacteria</taxon>
        <taxon>Pseudomonadati</taxon>
        <taxon>Pseudomonadota</taxon>
        <taxon>Gammaproteobacteria</taxon>
        <taxon>Alteromonadales</taxon>
        <taxon>Alteromonadaceae</taxon>
        <taxon>Alteromonas/Salinimonas group</taxon>
        <taxon>Alteromonas</taxon>
    </lineage>
</organism>
<dbReference type="InterPro" id="IPR039261">
    <property type="entry name" value="FNR_nucleotide-bd"/>
</dbReference>
<dbReference type="Pfam" id="PF00111">
    <property type="entry name" value="Fer2"/>
    <property type="match status" value="1"/>
</dbReference>
<dbReference type="Gene3D" id="3.40.50.80">
    <property type="entry name" value="Nucleotide-binding domain of ferredoxin-NADP reductase (FNR) module"/>
    <property type="match status" value="1"/>
</dbReference>
<dbReference type="InterPro" id="IPR050415">
    <property type="entry name" value="MRET"/>
</dbReference>
<keyword evidence="2" id="KW-0001">2Fe-2S</keyword>
<evidence type="ECO:0000256" key="2">
    <source>
        <dbReference type="ARBA" id="ARBA00022714"/>
    </source>
</evidence>
<dbReference type="PROSITE" id="PS00197">
    <property type="entry name" value="2FE2S_FER_1"/>
    <property type="match status" value="1"/>
</dbReference>
<evidence type="ECO:0000256" key="5">
    <source>
        <dbReference type="ARBA" id="ARBA00023004"/>
    </source>
</evidence>
<dbReference type="InterPro" id="IPR017927">
    <property type="entry name" value="FAD-bd_FR_type"/>
</dbReference>
<dbReference type="InterPro" id="IPR006058">
    <property type="entry name" value="2Fe2S_fd_BS"/>
</dbReference>
<reference evidence="10 11" key="1">
    <citation type="journal article" date="2018" name="Nat. Biotechnol.">
        <title>A standardized bacterial taxonomy based on genome phylogeny substantially revises the tree of life.</title>
        <authorList>
            <person name="Parks D.H."/>
            <person name="Chuvochina M."/>
            <person name="Waite D.W."/>
            <person name="Rinke C."/>
            <person name="Skarshewski A."/>
            <person name="Chaumeil P.A."/>
            <person name="Hugenholtz P."/>
        </authorList>
    </citation>
    <scope>NUCLEOTIDE SEQUENCE [LARGE SCALE GENOMIC DNA]</scope>
    <source>
        <strain evidence="10">UBA11978</strain>
    </source>
</reference>
<keyword evidence="7" id="KW-0830">Ubiquinone</keyword>
<feature type="domain" description="2Fe-2S ferredoxin-type" evidence="8">
    <location>
        <begin position="250"/>
        <end position="335"/>
    </location>
</feature>
<dbReference type="GO" id="GO:0046872">
    <property type="term" value="F:metal ion binding"/>
    <property type="evidence" value="ECO:0007669"/>
    <property type="project" value="UniProtKB-KW"/>
</dbReference>
<dbReference type="PRINTS" id="PR00409">
    <property type="entry name" value="PHDIOXRDTASE"/>
</dbReference>
<accession>A0A350P0D1</accession>